<sequence length="351" mass="37982">MVHSSRRTFLTQATAASALPLAVGLLGRGDARAAGALPDYAPIPEASKGPALNDKGYFVGRIDGDLYWVTDSSYQAMFLTTSQGVVLVDAPPTIGHNLLRAIEEVTRANGRPRKVTHLVYSHSHADHIGAASILGKDVIRIGHTETARFLRRDADPNRPAPTLTFDDHHVLRVGGESLELAHHGPNHSPDNIFVYAPKQETLMVVDVLYPGWVPFKNLAVSQNIPGWLRAHDIAMRYPWRTLVGGHLGRLGTRADGHLQQRYLADLQTSVRNTVAGLDPAPFFDKYGPAGNAWAIFDGYLNAVAQQAAAPVIADYLGTLAAADVFTKDNAFGLLESMRIDTGLLGPFGIHP</sequence>
<dbReference type="InterPro" id="IPR001279">
    <property type="entry name" value="Metallo-B-lactamas"/>
</dbReference>
<dbReference type="SUPFAM" id="SSF56281">
    <property type="entry name" value="Metallo-hydrolase/oxidoreductase"/>
    <property type="match status" value="1"/>
</dbReference>
<accession>A0ABR9LXN6</accession>
<dbReference type="EMBL" id="JADBEK010000001">
    <property type="protein sequence ID" value="MBE1585406.1"/>
    <property type="molecule type" value="Genomic_DNA"/>
</dbReference>
<evidence type="ECO:0000313" key="3">
    <source>
        <dbReference type="Proteomes" id="UP000633509"/>
    </source>
</evidence>
<evidence type="ECO:0000259" key="1">
    <source>
        <dbReference type="SMART" id="SM00849"/>
    </source>
</evidence>
<dbReference type="SMART" id="SM00849">
    <property type="entry name" value="Lactamase_B"/>
    <property type="match status" value="1"/>
</dbReference>
<dbReference type="Gene3D" id="3.60.15.10">
    <property type="entry name" value="Ribonuclease Z/Hydroxyacylglutathione hydrolase-like"/>
    <property type="match status" value="1"/>
</dbReference>
<dbReference type="Proteomes" id="UP000633509">
    <property type="component" value="Unassembled WGS sequence"/>
</dbReference>
<dbReference type="PANTHER" id="PTHR42951">
    <property type="entry name" value="METALLO-BETA-LACTAMASE DOMAIN-CONTAINING"/>
    <property type="match status" value="1"/>
</dbReference>
<dbReference type="InterPro" id="IPR006311">
    <property type="entry name" value="TAT_signal"/>
</dbReference>
<protein>
    <submittedName>
        <fullName evidence="2">Glyoxylase-like metal-dependent hydrolase (Beta-lactamase superfamily II)</fullName>
    </submittedName>
</protein>
<evidence type="ECO:0000313" key="2">
    <source>
        <dbReference type="EMBL" id="MBE1585406.1"/>
    </source>
</evidence>
<proteinExistence type="predicted"/>
<dbReference type="CDD" id="cd16276">
    <property type="entry name" value="metallo-hydrolase-like_MBL-fold"/>
    <property type="match status" value="1"/>
</dbReference>
<dbReference type="RefSeq" id="WP_192786156.1">
    <property type="nucleotide sequence ID" value="NZ_JADBEK010000001.1"/>
</dbReference>
<comment type="caution">
    <text evidence="2">The sequence shown here is derived from an EMBL/GenBank/DDBJ whole genome shotgun (WGS) entry which is preliminary data.</text>
</comment>
<dbReference type="PROSITE" id="PS51318">
    <property type="entry name" value="TAT"/>
    <property type="match status" value="1"/>
</dbReference>
<keyword evidence="3" id="KW-1185">Reference proteome</keyword>
<dbReference type="PANTHER" id="PTHR42951:SF4">
    <property type="entry name" value="ACYL-COENZYME A THIOESTERASE MBLAC2"/>
    <property type="match status" value="1"/>
</dbReference>
<gene>
    <name evidence="2" type="ORF">H4W80_003664</name>
</gene>
<dbReference type="InterPro" id="IPR036866">
    <property type="entry name" value="RibonucZ/Hydroxyglut_hydro"/>
</dbReference>
<name>A0ABR9LXN6_9ACTN</name>
<feature type="domain" description="Metallo-beta-lactamase" evidence="1">
    <location>
        <begin position="73"/>
        <end position="246"/>
    </location>
</feature>
<dbReference type="InterPro" id="IPR050855">
    <property type="entry name" value="NDM-1-like"/>
</dbReference>
<organism evidence="2 3">
    <name type="scientific">Nonomuraea angiospora</name>
    <dbReference type="NCBI Taxonomy" id="46172"/>
    <lineage>
        <taxon>Bacteria</taxon>
        <taxon>Bacillati</taxon>
        <taxon>Actinomycetota</taxon>
        <taxon>Actinomycetes</taxon>
        <taxon>Streptosporangiales</taxon>
        <taxon>Streptosporangiaceae</taxon>
        <taxon>Nonomuraea</taxon>
    </lineage>
</organism>
<dbReference type="Pfam" id="PF00753">
    <property type="entry name" value="Lactamase_B"/>
    <property type="match status" value="1"/>
</dbReference>
<reference evidence="2 3" key="1">
    <citation type="submission" date="2020-10" db="EMBL/GenBank/DDBJ databases">
        <title>Sequencing the genomes of 1000 actinobacteria strains.</title>
        <authorList>
            <person name="Klenk H.-P."/>
        </authorList>
    </citation>
    <scope>NUCLEOTIDE SEQUENCE [LARGE SCALE GENOMIC DNA]</scope>
    <source>
        <strain evidence="2 3">DSM 43173</strain>
    </source>
</reference>